<dbReference type="Proteomes" id="UP000557307">
    <property type="component" value="Unassembled WGS sequence"/>
</dbReference>
<sequence length="127" mass="14837">MEKSDYYHRMYFIQMLLKYFWDVGKLQQLRAKRLPYMAPLEAALAERRSGVPPKPNIVEICSSRSYEENLQYLPLTSLENIHERYTTELKCIDEALKQLEPEPAFLPGGVSKVVYVIPEVLYVPDQP</sequence>
<dbReference type="RefSeq" id="WP_184174386.1">
    <property type="nucleotide sequence ID" value="NZ_JACHGF010000003.1"/>
</dbReference>
<comment type="caution">
    <text evidence="1">The sequence shown here is derived from an EMBL/GenBank/DDBJ whole genome shotgun (WGS) entry which is preliminary data.</text>
</comment>
<reference evidence="1 2" key="1">
    <citation type="submission" date="2020-08" db="EMBL/GenBank/DDBJ databases">
        <title>Genomic Encyclopedia of Type Strains, Phase IV (KMG-IV): sequencing the most valuable type-strain genomes for metagenomic binning, comparative biology and taxonomic classification.</title>
        <authorList>
            <person name="Goeker M."/>
        </authorList>
    </citation>
    <scope>NUCLEOTIDE SEQUENCE [LARGE SCALE GENOMIC DNA]</scope>
    <source>
        <strain evidence="1 2">DSM 105074</strain>
    </source>
</reference>
<dbReference type="EMBL" id="JACHGF010000003">
    <property type="protein sequence ID" value="MBB5284447.1"/>
    <property type="molecule type" value="Genomic_DNA"/>
</dbReference>
<gene>
    <name evidence="1" type="ORF">HNQ92_002590</name>
</gene>
<name>A0A840TRV9_9BACT</name>
<organism evidence="1 2">
    <name type="scientific">Rhabdobacter roseus</name>
    <dbReference type="NCBI Taxonomy" id="1655419"/>
    <lineage>
        <taxon>Bacteria</taxon>
        <taxon>Pseudomonadati</taxon>
        <taxon>Bacteroidota</taxon>
        <taxon>Cytophagia</taxon>
        <taxon>Cytophagales</taxon>
        <taxon>Cytophagaceae</taxon>
        <taxon>Rhabdobacter</taxon>
    </lineage>
</organism>
<evidence type="ECO:0000313" key="2">
    <source>
        <dbReference type="Proteomes" id="UP000557307"/>
    </source>
</evidence>
<dbReference type="AlphaFoldDB" id="A0A840TRV9"/>
<keyword evidence="2" id="KW-1185">Reference proteome</keyword>
<accession>A0A840TRV9</accession>
<proteinExistence type="predicted"/>
<protein>
    <submittedName>
        <fullName evidence="1">Uncharacterized protein</fullName>
    </submittedName>
</protein>
<evidence type="ECO:0000313" key="1">
    <source>
        <dbReference type="EMBL" id="MBB5284447.1"/>
    </source>
</evidence>